<dbReference type="AlphaFoldDB" id="A0A8S2FZX8"/>
<accession>A0A8S2FZX8</accession>
<reference evidence="1" key="1">
    <citation type="submission" date="2021-02" db="EMBL/GenBank/DDBJ databases">
        <authorList>
            <person name="Nowell W R."/>
        </authorList>
    </citation>
    <scope>NUCLEOTIDE SEQUENCE</scope>
</reference>
<sequence>MSSRRQQITVERPELVRKLMLVGSGPRGGEGLETFAPEIWALFSKEYSQPDGI</sequence>
<evidence type="ECO:0000313" key="1">
    <source>
        <dbReference type="EMBL" id="CAF1595947.1"/>
    </source>
</evidence>
<name>A0A8S2FZX8_9BILA</name>
<dbReference type="Proteomes" id="UP000677228">
    <property type="component" value="Unassembled WGS sequence"/>
</dbReference>
<dbReference type="EMBL" id="CAJNOK010049426">
    <property type="protein sequence ID" value="CAF1595947.1"/>
    <property type="molecule type" value="Genomic_DNA"/>
</dbReference>
<dbReference type="EMBL" id="CAJOBA010073026">
    <property type="protein sequence ID" value="CAF4402245.1"/>
    <property type="molecule type" value="Genomic_DNA"/>
</dbReference>
<organism evidence="1 3">
    <name type="scientific">Didymodactylos carnosus</name>
    <dbReference type="NCBI Taxonomy" id="1234261"/>
    <lineage>
        <taxon>Eukaryota</taxon>
        <taxon>Metazoa</taxon>
        <taxon>Spiralia</taxon>
        <taxon>Gnathifera</taxon>
        <taxon>Rotifera</taxon>
        <taxon>Eurotatoria</taxon>
        <taxon>Bdelloidea</taxon>
        <taxon>Philodinida</taxon>
        <taxon>Philodinidae</taxon>
        <taxon>Didymodactylos</taxon>
    </lineage>
</organism>
<evidence type="ECO:0000313" key="3">
    <source>
        <dbReference type="Proteomes" id="UP000677228"/>
    </source>
</evidence>
<gene>
    <name evidence="1" type="ORF">OVA965_LOCUS41819</name>
    <name evidence="2" type="ORF">TMI583_LOCUS43560</name>
</gene>
<feature type="non-terminal residue" evidence="1">
    <location>
        <position position="1"/>
    </location>
</feature>
<dbReference type="Proteomes" id="UP000682733">
    <property type="component" value="Unassembled WGS sequence"/>
</dbReference>
<comment type="caution">
    <text evidence="1">The sequence shown here is derived from an EMBL/GenBank/DDBJ whole genome shotgun (WGS) entry which is preliminary data.</text>
</comment>
<evidence type="ECO:0000313" key="2">
    <source>
        <dbReference type="EMBL" id="CAF4402245.1"/>
    </source>
</evidence>
<protein>
    <submittedName>
        <fullName evidence="1">Uncharacterized protein</fullName>
    </submittedName>
</protein>
<proteinExistence type="predicted"/>